<keyword evidence="5" id="KW-1003">Cell membrane</keyword>
<dbReference type="GO" id="GO:0005525">
    <property type="term" value="F:GTP binding"/>
    <property type="evidence" value="ECO:0007669"/>
    <property type="project" value="UniProtKB-UniRule"/>
</dbReference>
<evidence type="ECO:0000256" key="8">
    <source>
        <dbReference type="ARBA" id="ARBA00022927"/>
    </source>
</evidence>
<dbReference type="GO" id="GO:0005047">
    <property type="term" value="F:signal recognition particle binding"/>
    <property type="evidence" value="ECO:0007669"/>
    <property type="project" value="TreeGrafter"/>
</dbReference>
<keyword evidence="6" id="KW-0547">Nucleotide-binding</keyword>
<keyword evidence="11" id="KW-1006">Bacterial flagellum protein export</keyword>
<dbReference type="CDD" id="cd17873">
    <property type="entry name" value="FlhF"/>
    <property type="match status" value="1"/>
</dbReference>
<dbReference type="SUPFAM" id="SSF52540">
    <property type="entry name" value="P-loop containing nucleoside triphosphate hydrolases"/>
    <property type="match status" value="1"/>
</dbReference>
<comment type="subcellular location">
    <subcellularLocation>
        <location evidence="1">Cell membrane</location>
        <topology evidence="1">Peripheral membrane protein</topology>
        <orientation evidence="1">Cytoplasmic side</orientation>
    </subcellularLocation>
</comment>
<organism evidence="16 17">
    <name type="scientific">Pseudomonas kilonensis</name>
    <dbReference type="NCBI Taxonomy" id="132476"/>
    <lineage>
        <taxon>Bacteria</taxon>
        <taxon>Pseudomonadati</taxon>
        <taxon>Pseudomonadota</taxon>
        <taxon>Gammaproteobacteria</taxon>
        <taxon>Pseudomonadales</taxon>
        <taxon>Pseudomonadaceae</taxon>
        <taxon>Pseudomonas</taxon>
    </lineage>
</organism>
<dbReference type="SMART" id="SM00962">
    <property type="entry name" value="SRP54"/>
    <property type="match status" value="1"/>
</dbReference>
<dbReference type="SMART" id="SM00382">
    <property type="entry name" value="AAA"/>
    <property type="match status" value="1"/>
</dbReference>
<dbReference type="Pfam" id="PF00448">
    <property type="entry name" value="SRP54"/>
    <property type="match status" value="1"/>
</dbReference>
<proteinExistence type="inferred from homology"/>
<evidence type="ECO:0000313" key="16">
    <source>
        <dbReference type="EMBL" id="KKA08312.1"/>
    </source>
</evidence>
<evidence type="ECO:0000256" key="5">
    <source>
        <dbReference type="ARBA" id="ARBA00022475"/>
    </source>
</evidence>
<dbReference type="PANTHER" id="PTHR43134:SF3">
    <property type="entry name" value="FLAGELLAR BIOSYNTHESIS PROTEIN FLHF"/>
    <property type="match status" value="1"/>
</dbReference>
<dbReference type="NCBIfam" id="TIGR03499">
    <property type="entry name" value="FlhF"/>
    <property type="match status" value="1"/>
</dbReference>
<feature type="domain" description="AAA+ ATPase" evidence="14">
    <location>
        <begin position="201"/>
        <end position="354"/>
    </location>
</feature>
<keyword evidence="4" id="KW-0813">Transport</keyword>
<reference evidence="16 17" key="1">
    <citation type="submission" date="2015-03" db="EMBL/GenBank/DDBJ databases">
        <title>Pseudomonas fluorescens 1855-344 Genome sequencing and assembly.</title>
        <authorList>
            <person name="Eng W.W.H."/>
            <person name="Gan H.M."/>
            <person name="Savka M.A."/>
        </authorList>
    </citation>
    <scope>NUCLEOTIDE SEQUENCE [LARGE SCALE GENOMIC DNA]</scope>
    <source>
        <strain evidence="16 17">1855-344</strain>
    </source>
</reference>
<keyword evidence="10" id="KW-0472">Membrane</keyword>
<dbReference type="GO" id="GO:0005886">
    <property type="term" value="C:plasma membrane"/>
    <property type="evidence" value="ECO:0007669"/>
    <property type="project" value="UniProtKB-SubCell"/>
</dbReference>
<dbReference type="Gene3D" id="1.20.120.1380">
    <property type="entry name" value="Flagellar FlhF biosynthesis protein, N domain"/>
    <property type="match status" value="1"/>
</dbReference>
<dbReference type="PATRIC" id="fig|132476.4.peg.5749"/>
<evidence type="ECO:0000256" key="12">
    <source>
        <dbReference type="ARBA" id="ARBA00025337"/>
    </source>
</evidence>
<evidence type="ECO:0000256" key="13">
    <source>
        <dbReference type="NCBIfam" id="TIGR03499"/>
    </source>
</evidence>
<dbReference type="AlphaFoldDB" id="A0A0F4XQZ1"/>
<evidence type="ECO:0000259" key="14">
    <source>
        <dbReference type="SMART" id="SM00382"/>
    </source>
</evidence>
<dbReference type="GO" id="GO:0015031">
    <property type="term" value="P:protein transport"/>
    <property type="evidence" value="ECO:0007669"/>
    <property type="project" value="UniProtKB-KW"/>
</dbReference>
<evidence type="ECO:0000256" key="11">
    <source>
        <dbReference type="ARBA" id="ARBA00023225"/>
    </source>
</evidence>
<evidence type="ECO:0000256" key="2">
    <source>
        <dbReference type="ARBA" id="ARBA00008531"/>
    </source>
</evidence>
<gene>
    <name evidence="16" type="ORF">VP02_08610</name>
</gene>
<dbReference type="InterPro" id="IPR000897">
    <property type="entry name" value="SRP54_GTPase_dom"/>
</dbReference>
<keyword evidence="7" id="KW-1005">Bacterial flagellum biogenesis</keyword>
<feature type="domain" description="SRP54-type proteins GTP-binding" evidence="15">
    <location>
        <begin position="202"/>
        <end position="400"/>
    </location>
</feature>
<evidence type="ECO:0000256" key="3">
    <source>
        <dbReference type="ARBA" id="ARBA00014919"/>
    </source>
</evidence>
<name>A0A0F4XQZ1_9PSED</name>
<dbReference type="GO" id="GO:0006614">
    <property type="term" value="P:SRP-dependent cotranslational protein targeting to membrane"/>
    <property type="evidence" value="ECO:0007669"/>
    <property type="project" value="UniProtKB-UniRule"/>
</dbReference>
<evidence type="ECO:0000256" key="6">
    <source>
        <dbReference type="ARBA" id="ARBA00022741"/>
    </source>
</evidence>
<dbReference type="PANTHER" id="PTHR43134">
    <property type="entry name" value="SIGNAL RECOGNITION PARTICLE RECEPTOR SUBUNIT ALPHA"/>
    <property type="match status" value="1"/>
</dbReference>
<comment type="similarity">
    <text evidence="2">Belongs to the GTP-binding SRP family.</text>
</comment>
<protein>
    <recommendedName>
        <fullName evidence="3 13">Flagellar biosynthesis protein FlhF</fullName>
    </recommendedName>
</protein>
<dbReference type="GO" id="GO:0003924">
    <property type="term" value="F:GTPase activity"/>
    <property type="evidence" value="ECO:0007669"/>
    <property type="project" value="UniProtKB-UniRule"/>
</dbReference>
<dbReference type="InterPro" id="IPR027417">
    <property type="entry name" value="P-loop_NTPase"/>
</dbReference>
<evidence type="ECO:0000259" key="15">
    <source>
        <dbReference type="SMART" id="SM00962"/>
    </source>
</evidence>
<dbReference type="Gene3D" id="3.40.50.300">
    <property type="entry name" value="P-loop containing nucleotide triphosphate hydrolases"/>
    <property type="match status" value="1"/>
</dbReference>
<comment type="caution">
    <text evidence="16">The sequence shown here is derived from an EMBL/GenBank/DDBJ whole genome shotgun (WGS) entry which is preliminary data.</text>
</comment>
<evidence type="ECO:0000256" key="10">
    <source>
        <dbReference type="ARBA" id="ARBA00023136"/>
    </source>
</evidence>
<evidence type="ECO:0000256" key="4">
    <source>
        <dbReference type="ARBA" id="ARBA00022448"/>
    </source>
</evidence>
<dbReference type="GO" id="GO:0044781">
    <property type="term" value="P:bacterial-type flagellum organization"/>
    <property type="evidence" value="ECO:0007669"/>
    <property type="project" value="UniProtKB-UniRule"/>
</dbReference>
<dbReference type="Proteomes" id="UP000033662">
    <property type="component" value="Unassembled WGS sequence"/>
</dbReference>
<evidence type="ECO:0000313" key="17">
    <source>
        <dbReference type="Proteomes" id="UP000033662"/>
    </source>
</evidence>
<dbReference type="EMBL" id="JZXC01000006">
    <property type="protein sequence ID" value="KKA08312.1"/>
    <property type="molecule type" value="Genomic_DNA"/>
</dbReference>
<dbReference type="InterPro" id="IPR003593">
    <property type="entry name" value="AAA+_ATPase"/>
</dbReference>
<keyword evidence="9" id="KW-0342">GTP-binding</keyword>
<comment type="function">
    <text evidence="12">Necessary for flagellar biosynthesis. May be involved in translocation of the flagellum.</text>
</comment>
<dbReference type="FunFam" id="3.40.50.300:FF:000695">
    <property type="entry name" value="Flagellar biosynthesis regulator FlhF"/>
    <property type="match status" value="1"/>
</dbReference>
<dbReference type="InterPro" id="IPR020006">
    <property type="entry name" value="FlhF"/>
</dbReference>
<dbReference type="OrthoDB" id="9778554at2"/>
<evidence type="ECO:0000256" key="7">
    <source>
        <dbReference type="ARBA" id="ARBA00022795"/>
    </source>
</evidence>
<evidence type="ECO:0000256" key="1">
    <source>
        <dbReference type="ARBA" id="ARBA00004413"/>
    </source>
</evidence>
<sequence length="764" mass="83108">MSAQRFIGANSREAMNQVRLALGEEALILSSRMTDDGVEITALAEETSVQALASLPSTAPIEPGDSLMPVSAHHAAAAYANQIGTLSTQPVDRPAAANPRPETALDFAALGERLSNEIQDMRQLINRQAAHSDTDQGARSQLIRWLLEAGFSRALSEEILGTTPGQLQGPDATPARLQAWLAQKLNSQLNQLGDEAELFDNTRIIALVGPTGVGKTTTTAKLAARYVMRHGASQVALVTTDNFRIGAHEQLRIYAQLLGVDLHTPGPAAQLDSLLAELADKRLVIIDTAGMSQRDQRLLTQINQLGSSGLALRLMLVINAASHGDTLEEVVQTYRDAALAAGCRLDDCLISKCDEAVRLGPALDTVIRHGLRLNYLSIGQQVPEDLQLPATSTFLQQALDISRPALFAEKPGASKARQLDALVRGLLGQGRALSSLRDSLSNRITGFEQLLDVWSLMGNPHVLLQQRWAAFLSVQERWAPARPDGRLLWGAPRPVAGATWSMPLLAVNNAGQLAAQPWLTHRMPIGALPRLGWCQSRWPAHRHLWSTCPSLDIIDALQHNDLGWLGAVKGSQRVMYQGELKHLGTLATYSEDFGVRELRYRSRHVRLHLSHLPVTLKGSPQAPLCAWFGTLHDNHSGQSLGQRWWLATGNTPGALKDQVADLILQLTHDELPKLTGRGWALLIDIEPHLPAEMRLYLAAGLAATAIRLTHASDDWAFQARAQLLGLLPEKRASHASGILESLLHLLTVNDALSRMNTTQTSTCP</sequence>
<keyword evidence="8" id="KW-0653">Protein transport</keyword>
<accession>A0A0F4XQZ1</accession>
<evidence type="ECO:0000256" key="9">
    <source>
        <dbReference type="ARBA" id="ARBA00023134"/>
    </source>
</evidence>
<dbReference type="InterPro" id="IPR047040">
    <property type="entry name" value="FlhF__GTPase_dom"/>
</dbReference>